<dbReference type="Proteomes" id="UP000664122">
    <property type="component" value="Unassembled WGS sequence"/>
</dbReference>
<evidence type="ECO:0000256" key="2">
    <source>
        <dbReference type="SAM" id="SignalP"/>
    </source>
</evidence>
<feature type="region of interest" description="Disordered" evidence="1">
    <location>
        <begin position="150"/>
        <end position="173"/>
    </location>
</feature>
<evidence type="ECO:0000313" key="4">
    <source>
        <dbReference type="Proteomes" id="UP000664122"/>
    </source>
</evidence>
<feature type="region of interest" description="Disordered" evidence="1">
    <location>
        <begin position="107"/>
        <end position="132"/>
    </location>
</feature>
<protein>
    <submittedName>
        <fullName evidence="3">Uncharacterized protein</fullName>
    </submittedName>
</protein>
<comment type="caution">
    <text evidence="3">The sequence shown here is derived from an EMBL/GenBank/DDBJ whole genome shotgun (WGS) entry which is preliminary data.</text>
</comment>
<keyword evidence="4" id="KW-1185">Reference proteome</keyword>
<proteinExistence type="predicted"/>
<feature type="chain" id="PRO_5037473949" evidence="2">
    <location>
        <begin position="28"/>
        <end position="173"/>
    </location>
</feature>
<dbReference type="EMBL" id="JAFMPP010000004">
    <property type="protein sequence ID" value="MBO0662289.1"/>
    <property type="molecule type" value="Genomic_DNA"/>
</dbReference>
<name>A0A939FWS3_9HYPH</name>
<evidence type="ECO:0000313" key="3">
    <source>
        <dbReference type="EMBL" id="MBO0662289.1"/>
    </source>
</evidence>
<reference evidence="3" key="1">
    <citation type="submission" date="2021-03" db="EMBL/GenBank/DDBJ databases">
        <title>Whole genome sequence of Jiella sp. CQZ9-1.</title>
        <authorList>
            <person name="Tuo L."/>
        </authorList>
    </citation>
    <scope>NUCLEOTIDE SEQUENCE</scope>
    <source>
        <strain evidence="3">CQZ9-1</strain>
    </source>
</reference>
<evidence type="ECO:0000256" key="1">
    <source>
        <dbReference type="SAM" id="MobiDB-lite"/>
    </source>
</evidence>
<accession>A0A939FWS3</accession>
<sequence>MDGRAIKGFILIAAFCAGLAPAEPATAQSVFGAAAKPAEVGRFKMIRIDGVVARLDTVTGELVPCRVSRETIVCGKDARAAAALADTTAERDAKRIAALERRVAALEAQRSGQAAPPPPPASPAPRNDTDAAIDKMRQLFEGFAGIVKKLERDDRAAPGARPDDSDIPSPDHT</sequence>
<dbReference type="RefSeq" id="WP_207257045.1">
    <property type="nucleotide sequence ID" value="NZ_JAFMPP010000004.1"/>
</dbReference>
<dbReference type="AlphaFoldDB" id="A0A939FWS3"/>
<feature type="signal peptide" evidence="2">
    <location>
        <begin position="1"/>
        <end position="27"/>
    </location>
</feature>
<gene>
    <name evidence="3" type="ORF">J1C48_06860</name>
</gene>
<organism evidence="3 4">
    <name type="scientific">Jiella flava</name>
    <dbReference type="NCBI Taxonomy" id="2816857"/>
    <lineage>
        <taxon>Bacteria</taxon>
        <taxon>Pseudomonadati</taxon>
        <taxon>Pseudomonadota</taxon>
        <taxon>Alphaproteobacteria</taxon>
        <taxon>Hyphomicrobiales</taxon>
        <taxon>Aurantimonadaceae</taxon>
        <taxon>Jiella</taxon>
    </lineage>
</organism>
<keyword evidence="2" id="KW-0732">Signal</keyword>